<name>A0A1M6UGB7_9GAMM</name>
<evidence type="ECO:0000313" key="4">
    <source>
        <dbReference type="Proteomes" id="UP000184248"/>
    </source>
</evidence>
<feature type="region of interest" description="Disordered" evidence="2">
    <location>
        <begin position="439"/>
        <end position="472"/>
    </location>
</feature>
<organism evidence="3 4">
    <name type="scientific">Halomonas caseinilytica</name>
    <dbReference type="NCBI Taxonomy" id="438744"/>
    <lineage>
        <taxon>Bacteria</taxon>
        <taxon>Pseudomonadati</taxon>
        <taxon>Pseudomonadota</taxon>
        <taxon>Gammaproteobacteria</taxon>
        <taxon>Oceanospirillales</taxon>
        <taxon>Halomonadaceae</taxon>
        <taxon>Halomonas</taxon>
    </lineage>
</organism>
<dbReference type="RefSeq" id="WP_064700477.1">
    <property type="nucleotide sequence ID" value="NZ_BDEO01000011.1"/>
</dbReference>
<sequence length="855" mass="91570">MATRSLGQLTLDLVARISGFEKPLEQAARTSQRRMRQIERDGRDAARGVATVATAAAAAGAGVLAYSHHAAQSARETQRQAQIANTTAKEMQALGYASESVGVQQDKLADIYKDVNDRVGDFLNTGGGEMKDFFEKIAPQVGVTAEQFRNLSGPEALQLYYDSLEKANLSQSEMTFYLESVADETSALIPLLRDGGKEFRNLADEADTLGIVLSDAQIETLDDMGHDLDRVMGIMSGATQVAVAELAPGLSAVADEAIDLATAFREGDYSTQVEILSTAASVATGAASAYAAYRSAVAAATIAQWAFNAAVNANALVALITVSGAAVGAIYAYREELGLTDPVARAADEAMDRLSGSIEDTNKAALDSDYEALTLELQSIGLEAERAAAQLDDLEARQSFYSDSHLGVAASAEGAAEDQRALLGALKQREREIEAAIEKNRRRREQLGSGDSDDDNVDPGGGGGGSTTSDETDAIQRQIDALKLQAATLGMTEEEQQLYKLAADGATDAQLAQARAAQEAISSYEDQQQALDDYRQMVESLRTPEEQLNDQLQRRLDLLEQAEVSPEERQKLLPRIIDEGFSDAPEFEGLDATIGGPSSELDKIEEAEERLQEWYDTQLEQLATYREERAELEETWNAQERALKQAHEDELARIESARQYAQLAAAESVFGDLSELTEMFVGEQSGAYRALFATQKAFSVASVLLSSADAIGKAWASAPFPANLPAVAIATAETGALSAMVEGISLAGMAHDGIDRVPQEGTWLLDKGERVLTAEQADRSDKVDRAIASIAEGQRNAGQGALPGEGELPPIYVDARQSSDPVAMEQAARRGAEEGYRKVFEDVATNGAIRRALGA</sequence>
<evidence type="ECO:0000313" key="3">
    <source>
        <dbReference type="EMBL" id="SHK68272.1"/>
    </source>
</evidence>
<feature type="coiled-coil region" evidence="1">
    <location>
        <begin position="615"/>
        <end position="657"/>
    </location>
</feature>
<dbReference type="AlphaFoldDB" id="A0A1M6UGB7"/>
<gene>
    <name evidence="3" type="ORF">SAMN05192556_104258</name>
</gene>
<reference evidence="4" key="1">
    <citation type="submission" date="2016-11" db="EMBL/GenBank/DDBJ databases">
        <authorList>
            <person name="Varghese N."/>
            <person name="Submissions S."/>
        </authorList>
    </citation>
    <scope>NUCLEOTIDE SEQUENCE [LARGE SCALE GENOMIC DNA]</scope>
    <source>
        <strain evidence="4">ALO Sharm</strain>
    </source>
</reference>
<dbReference type="OrthoDB" id="6174294at2"/>
<evidence type="ECO:0008006" key="5">
    <source>
        <dbReference type="Google" id="ProtNLM"/>
    </source>
</evidence>
<evidence type="ECO:0000256" key="2">
    <source>
        <dbReference type="SAM" id="MobiDB-lite"/>
    </source>
</evidence>
<keyword evidence="1" id="KW-0175">Coiled coil</keyword>
<keyword evidence="4" id="KW-1185">Reference proteome</keyword>
<protein>
    <recommendedName>
        <fullName evidence="5">Prophage tail length tape measure protein</fullName>
    </recommendedName>
</protein>
<proteinExistence type="predicted"/>
<dbReference type="Proteomes" id="UP000184248">
    <property type="component" value="Unassembled WGS sequence"/>
</dbReference>
<dbReference type="EMBL" id="FRAL01000004">
    <property type="protein sequence ID" value="SHK68272.1"/>
    <property type="molecule type" value="Genomic_DNA"/>
</dbReference>
<accession>A0A1M6UGB7</accession>
<evidence type="ECO:0000256" key="1">
    <source>
        <dbReference type="SAM" id="Coils"/>
    </source>
</evidence>